<dbReference type="InterPro" id="IPR006654">
    <property type="entry name" value="Trp_synth_beta"/>
</dbReference>
<keyword evidence="10 12" id="KW-0456">Lyase</keyword>
<feature type="modified residue" description="N6-(pyridoxal phosphate)lysine" evidence="12">
    <location>
        <position position="113"/>
    </location>
</feature>
<keyword evidence="6 12" id="KW-0028">Amino-acid biosynthesis</keyword>
<evidence type="ECO:0000256" key="2">
    <source>
        <dbReference type="ARBA" id="ARBA00002786"/>
    </source>
</evidence>
<dbReference type="UniPathway" id="UPA00035">
    <property type="reaction ID" value="UER00044"/>
</dbReference>
<comment type="cofactor">
    <cofactor evidence="1 12">
        <name>pyridoxal 5'-phosphate</name>
        <dbReference type="ChEBI" id="CHEBI:597326"/>
    </cofactor>
</comment>
<evidence type="ECO:0000256" key="8">
    <source>
        <dbReference type="ARBA" id="ARBA00022898"/>
    </source>
</evidence>
<dbReference type="PANTHER" id="PTHR48077">
    <property type="entry name" value="TRYPTOPHAN SYNTHASE-RELATED"/>
    <property type="match status" value="1"/>
</dbReference>
<accession>A0A1B9F6F7</accession>
<dbReference type="AlphaFoldDB" id="A0A1B9F6F7"/>
<comment type="catalytic activity">
    <reaction evidence="11 12">
        <text>(1S,2R)-1-C-(indol-3-yl)glycerol 3-phosphate + L-serine = D-glyceraldehyde 3-phosphate + L-tryptophan + H2O</text>
        <dbReference type="Rhea" id="RHEA:10532"/>
        <dbReference type="ChEBI" id="CHEBI:15377"/>
        <dbReference type="ChEBI" id="CHEBI:33384"/>
        <dbReference type="ChEBI" id="CHEBI:57912"/>
        <dbReference type="ChEBI" id="CHEBI:58866"/>
        <dbReference type="ChEBI" id="CHEBI:59776"/>
        <dbReference type="EC" id="4.2.1.20"/>
    </reaction>
</comment>
<evidence type="ECO:0000313" key="14">
    <source>
        <dbReference type="EMBL" id="OCC15463.1"/>
    </source>
</evidence>
<dbReference type="CDD" id="cd06446">
    <property type="entry name" value="Trp-synth_B"/>
    <property type="match status" value="1"/>
</dbReference>
<evidence type="ECO:0000256" key="10">
    <source>
        <dbReference type="ARBA" id="ARBA00023239"/>
    </source>
</evidence>
<sequence>MSEDYKITLSEKDMPDAWYNILPDLPTPLAPPLNPQTGSPVTPDDLKPIFPDELIMQEVSQEPWIEIPSEVKEIYKLWRPTPLHRARNLEKALGTPARIYYKNEGVSPPGSHKPNTAVAQAYYNKKAGVKRLATETGAGQWGSALSFACKFFDLKCTVYMVKVSYEQKPYRRILMHLWDGEVFPSPTNRTNAGRKILEANPDSKGSLGIAISEAVEDAATHEDTNYALGSVLNHVLLHQTVIGLETQKQLELVGEEPDCVIGCVGGGSNFGGMALPFVRDNIKNGKEIEIIGIEPKSCPTLTKGVYQYDFGDTAGMTPLLLMHTLGHTFEPPGIHAGGLRYHGDAPILCKLVHDGFIKARAYTQNPVFEAAVLFARTEGIIPAPETSHAIKGVIDEALKCKETGEEKCIVFCFSGHGHFDLAAYDDYLEGRLKDYEYPEEMIKAALNDLPKFPTGI</sequence>
<dbReference type="Pfam" id="PF00291">
    <property type="entry name" value="PALP"/>
    <property type="match status" value="1"/>
</dbReference>
<evidence type="ECO:0000313" key="15">
    <source>
        <dbReference type="Proteomes" id="UP000093080"/>
    </source>
</evidence>
<comment type="subunit">
    <text evidence="5 12">Tetramer of two alpha and two beta chains.</text>
</comment>
<dbReference type="InterPro" id="IPR001926">
    <property type="entry name" value="TrpB-like_PALP"/>
</dbReference>
<keyword evidence="9 12" id="KW-0057">Aromatic amino acid biosynthesis</keyword>
<dbReference type="PATRIC" id="fig|1156395.6.peg.1224"/>
<evidence type="ECO:0000256" key="7">
    <source>
        <dbReference type="ARBA" id="ARBA00022822"/>
    </source>
</evidence>
<dbReference type="PROSITE" id="PS00168">
    <property type="entry name" value="TRP_SYNTHASE_BETA"/>
    <property type="match status" value="1"/>
</dbReference>
<evidence type="ECO:0000256" key="1">
    <source>
        <dbReference type="ARBA" id="ARBA00001933"/>
    </source>
</evidence>
<protein>
    <recommendedName>
        <fullName evidence="12">Tryptophan synthase beta chain</fullName>
        <ecNumber evidence="12">4.2.1.20</ecNumber>
    </recommendedName>
</protein>
<dbReference type="PANTHER" id="PTHR48077:SF6">
    <property type="entry name" value="TRYPTOPHAN SYNTHASE"/>
    <property type="match status" value="1"/>
</dbReference>
<evidence type="ECO:0000256" key="6">
    <source>
        <dbReference type="ARBA" id="ARBA00022605"/>
    </source>
</evidence>
<evidence type="ECO:0000256" key="5">
    <source>
        <dbReference type="ARBA" id="ARBA00011270"/>
    </source>
</evidence>
<dbReference type="GO" id="GO:0052684">
    <property type="term" value="F:L-serine hydro-lyase (adding indole, L-tryptophan-forming) activity"/>
    <property type="evidence" value="ECO:0007669"/>
    <property type="project" value="TreeGrafter"/>
</dbReference>
<dbReference type="PIRSF" id="PIRSF500824">
    <property type="entry name" value="TrpB_prok"/>
    <property type="match status" value="1"/>
</dbReference>
<dbReference type="EMBL" id="MAGO01000005">
    <property type="protein sequence ID" value="OCC15463.1"/>
    <property type="molecule type" value="Genomic_DNA"/>
</dbReference>
<keyword evidence="7 12" id="KW-0822">Tryptophan biosynthesis</keyword>
<organism evidence="14 15">
    <name type="scientific">Dissulfuribacter thermophilus</name>
    <dbReference type="NCBI Taxonomy" id="1156395"/>
    <lineage>
        <taxon>Bacteria</taxon>
        <taxon>Pseudomonadati</taxon>
        <taxon>Thermodesulfobacteriota</taxon>
        <taxon>Dissulfuribacteria</taxon>
        <taxon>Dissulfuribacterales</taxon>
        <taxon>Dissulfuribacteraceae</taxon>
        <taxon>Dissulfuribacter</taxon>
    </lineage>
</organism>
<feature type="domain" description="Tryptophan synthase beta chain-like PALP" evidence="13">
    <location>
        <begin position="77"/>
        <end position="415"/>
    </location>
</feature>
<dbReference type="GO" id="GO:0005737">
    <property type="term" value="C:cytoplasm"/>
    <property type="evidence" value="ECO:0007669"/>
    <property type="project" value="TreeGrafter"/>
</dbReference>
<dbReference type="InterPro" id="IPR006653">
    <property type="entry name" value="Trp_synth_b_CS"/>
</dbReference>
<reference evidence="14 15" key="1">
    <citation type="submission" date="2016-06" db="EMBL/GenBank/DDBJ databases">
        <title>Respiratory ammonification of nitrate coupled to the oxidation of elemental sulfur in deep-sea autotrophic thermophilic bacteria.</title>
        <authorList>
            <person name="Slobodkina G.B."/>
            <person name="Mardanov A.V."/>
            <person name="Ravin N.V."/>
            <person name="Frolova A.A."/>
            <person name="Viryasiv M.B."/>
            <person name="Chernyh N.A."/>
            <person name="Bonch-Osmolovskaya E.A."/>
            <person name="Slobodkin A.I."/>
        </authorList>
    </citation>
    <scope>NUCLEOTIDE SEQUENCE [LARGE SCALE GENOMIC DNA]</scope>
    <source>
        <strain evidence="14 15">S69</strain>
    </source>
</reference>
<keyword evidence="15" id="KW-1185">Reference proteome</keyword>
<dbReference type="InterPro" id="IPR006316">
    <property type="entry name" value="Trp_synth_b-like"/>
</dbReference>
<dbReference type="InterPro" id="IPR023026">
    <property type="entry name" value="Trp_synth_beta/beta-like"/>
</dbReference>
<evidence type="ECO:0000256" key="9">
    <source>
        <dbReference type="ARBA" id="ARBA00023141"/>
    </source>
</evidence>
<comment type="function">
    <text evidence="2 12">The beta subunit is responsible for the synthesis of L-tryptophan from indole and L-serine.</text>
</comment>
<name>A0A1B9F6F7_9BACT</name>
<dbReference type="InterPro" id="IPR036052">
    <property type="entry name" value="TrpB-like_PALP_sf"/>
</dbReference>
<dbReference type="Gene3D" id="3.40.50.1100">
    <property type="match status" value="2"/>
</dbReference>
<dbReference type="GO" id="GO:0004834">
    <property type="term" value="F:tryptophan synthase activity"/>
    <property type="evidence" value="ECO:0007669"/>
    <property type="project" value="UniProtKB-UniRule"/>
</dbReference>
<keyword evidence="8 12" id="KW-0663">Pyridoxal phosphate</keyword>
<comment type="caution">
    <text evidence="14">The sequence shown here is derived from an EMBL/GenBank/DDBJ whole genome shotgun (WGS) entry which is preliminary data.</text>
</comment>
<evidence type="ECO:0000256" key="12">
    <source>
        <dbReference type="HAMAP-Rule" id="MF_00133"/>
    </source>
</evidence>
<evidence type="ECO:0000256" key="3">
    <source>
        <dbReference type="ARBA" id="ARBA00004733"/>
    </source>
</evidence>
<dbReference type="HAMAP" id="MF_00133">
    <property type="entry name" value="Trp_synth_beta"/>
    <property type="match status" value="1"/>
</dbReference>
<dbReference type="NCBIfam" id="TIGR01415">
    <property type="entry name" value="trpB_rel"/>
    <property type="match status" value="1"/>
</dbReference>
<dbReference type="STRING" id="1156395.DBT_1210"/>
<dbReference type="EC" id="4.2.1.20" evidence="12"/>
<evidence type="ECO:0000256" key="11">
    <source>
        <dbReference type="ARBA" id="ARBA00049047"/>
    </source>
</evidence>
<dbReference type="RefSeq" id="WP_067617596.1">
    <property type="nucleotide sequence ID" value="NZ_MAGO01000005.1"/>
</dbReference>
<dbReference type="PIRSF" id="PIRSF001413">
    <property type="entry name" value="Trp_syn_beta"/>
    <property type="match status" value="1"/>
</dbReference>
<dbReference type="OrthoDB" id="9766131at2"/>
<dbReference type="NCBIfam" id="NF009057">
    <property type="entry name" value="PRK12391.1"/>
    <property type="match status" value="1"/>
</dbReference>
<evidence type="ECO:0000256" key="4">
    <source>
        <dbReference type="ARBA" id="ARBA00009982"/>
    </source>
</evidence>
<comment type="similarity">
    <text evidence="4 12">Belongs to the TrpB family.</text>
</comment>
<dbReference type="SUPFAM" id="SSF53686">
    <property type="entry name" value="Tryptophan synthase beta subunit-like PLP-dependent enzymes"/>
    <property type="match status" value="1"/>
</dbReference>
<dbReference type="Proteomes" id="UP000093080">
    <property type="component" value="Unassembled WGS sequence"/>
</dbReference>
<gene>
    <name evidence="12" type="primary">trpB</name>
    <name evidence="14" type="ORF">DBT_1210</name>
</gene>
<dbReference type="GO" id="GO:0030170">
    <property type="term" value="F:pyridoxal phosphate binding"/>
    <property type="evidence" value="ECO:0007669"/>
    <property type="project" value="InterPro"/>
</dbReference>
<proteinExistence type="inferred from homology"/>
<comment type="pathway">
    <text evidence="3 12">Amino-acid biosynthesis; L-tryptophan biosynthesis; L-tryptophan from chorismate: step 5/5.</text>
</comment>
<evidence type="ECO:0000259" key="13">
    <source>
        <dbReference type="Pfam" id="PF00291"/>
    </source>
</evidence>